<reference evidence="1" key="2">
    <citation type="journal article" date="2021" name="PeerJ">
        <title>Extensive microbial diversity within the chicken gut microbiome revealed by metagenomics and culture.</title>
        <authorList>
            <person name="Gilroy R."/>
            <person name="Ravi A."/>
            <person name="Getino M."/>
            <person name="Pursley I."/>
            <person name="Horton D.L."/>
            <person name="Alikhan N.F."/>
            <person name="Baker D."/>
            <person name="Gharbi K."/>
            <person name="Hall N."/>
            <person name="Watson M."/>
            <person name="Adriaenssens E.M."/>
            <person name="Foster-Nyarko E."/>
            <person name="Jarju S."/>
            <person name="Secka A."/>
            <person name="Antonio M."/>
            <person name="Oren A."/>
            <person name="Chaudhuri R.R."/>
            <person name="La Ragione R."/>
            <person name="Hildebrand F."/>
            <person name="Pallen M.J."/>
        </authorList>
    </citation>
    <scope>NUCLEOTIDE SEQUENCE</scope>
    <source>
        <strain evidence="1">ChiSxjej1B13-7041</strain>
    </source>
</reference>
<evidence type="ECO:0000313" key="2">
    <source>
        <dbReference type="Proteomes" id="UP000886841"/>
    </source>
</evidence>
<gene>
    <name evidence="1" type="ORF">IAB98_11205</name>
</gene>
<comment type="caution">
    <text evidence="1">The sequence shown here is derived from an EMBL/GenBank/DDBJ whole genome shotgun (WGS) entry which is preliminary data.</text>
</comment>
<evidence type="ECO:0008006" key="3">
    <source>
        <dbReference type="Google" id="ProtNLM"/>
    </source>
</evidence>
<accession>A0A9D1JH60</accession>
<reference evidence="1" key="1">
    <citation type="submission" date="2020-10" db="EMBL/GenBank/DDBJ databases">
        <authorList>
            <person name="Gilroy R."/>
        </authorList>
    </citation>
    <scope>NUCLEOTIDE SEQUENCE</scope>
    <source>
        <strain evidence="1">ChiSxjej1B13-7041</strain>
    </source>
</reference>
<dbReference type="PROSITE" id="PS51257">
    <property type="entry name" value="PROKAR_LIPOPROTEIN"/>
    <property type="match status" value="1"/>
</dbReference>
<protein>
    <recommendedName>
        <fullName evidence="3">Lipoprotein</fullName>
    </recommendedName>
</protein>
<organism evidence="1 2">
    <name type="scientific">Candidatus Egerieimonas intestinavium</name>
    <dbReference type="NCBI Taxonomy" id="2840777"/>
    <lineage>
        <taxon>Bacteria</taxon>
        <taxon>Bacillati</taxon>
        <taxon>Bacillota</taxon>
        <taxon>Clostridia</taxon>
        <taxon>Lachnospirales</taxon>
        <taxon>Lachnospiraceae</taxon>
        <taxon>Lachnospiraceae incertae sedis</taxon>
        <taxon>Candidatus Egerieimonas</taxon>
    </lineage>
</organism>
<sequence length="202" mass="22041">MRKYGIPLVLLLVLLLTGCHTIEYADVSTLEVGGRGDVIQVVVEPFGQENGGQEGLKTMIRESVKAYNDAKGSERIVLGDLQFADGQVRMMLNYEHVEDYAAFNNVTLFQGTVEEAAAEGYSFSDTFQNEAGETITGQELQKAAGQESVLILEEPVQVKVPGKIQYASSNVKILSEGLAEVQPQEENADAVVTESEAYIVYK</sequence>
<dbReference type="EMBL" id="DVHU01000100">
    <property type="protein sequence ID" value="HIR93972.1"/>
    <property type="molecule type" value="Genomic_DNA"/>
</dbReference>
<evidence type="ECO:0000313" key="1">
    <source>
        <dbReference type="EMBL" id="HIR93972.1"/>
    </source>
</evidence>
<name>A0A9D1JH60_9FIRM</name>
<proteinExistence type="predicted"/>
<dbReference type="AlphaFoldDB" id="A0A9D1JH60"/>
<dbReference type="Proteomes" id="UP000886841">
    <property type="component" value="Unassembled WGS sequence"/>
</dbReference>